<gene>
    <name evidence="2" type="ordered locus">Q7A_2435</name>
</gene>
<dbReference type="RefSeq" id="WP_014707600.1">
    <property type="nucleotide sequence ID" value="NC_017857.3"/>
</dbReference>
<dbReference type="Pfam" id="PF13439">
    <property type="entry name" value="Glyco_transf_4"/>
    <property type="match status" value="1"/>
</dbReference>
<dbReference type="Pfam" id="PF13692">
    <property type="entry name" value="Glyco_trans_1_4"/>
    <property type="match status" value="1"/>
</dbReference>
<dbReference type="PANTHER" id="PTHR12526:SF636">
    <property type="entry name" value="BLL3647 PROTEIN"/>
    <property type="match status" value="1"/>
</dbReference>
<organism evidence="2 3">
    <name type="scientific">Methylophaga nitratireducenticrescens</name>
    <dbReference type="NCBI Taxonomy" id="754476"/>
    <lineage>
        <taxon>Bacteria</taxon>
        <taxon>Pseudomonadati</taxon>
        <taxon>Pseudomonadota</taxon>
        <taxon>Gammaproteobacteria</taxon>
        <taxon>Thiotrichales</taxon>
        <taxon>Piscirickettsiaceae</taxon>
        <taxon>Methylophaga</taxon>
    </lineage>
</organism>
<accession>I1XLG6</accession>
<dbReference type="InterPro" id="IPR028098">
    <property type="entry name" value="Glyco_trans_4-like_N"/>
</dbReference>
<dbReference type="KEGG" id="mej:Q7A_2435"/>
<evidence type="ECO:0000259" key="1">
    <source>
        <dbReference type="Pfam" id="PF13439"/>
    </source>
</evidence>
<feature type="domain" description="Glycosyltransferase subfamily 4-like N-terminal" evidence="1">
    <location>
        <begin position="13"/>
        <end position="146"/>
    </location>
</feature>
<evidence type="ECO:0000313" key="2">
    <source>
        <dbReference type="EMBL" id="AFI85235.1"/>
    </source>
</evidence>
<dbReference type="OrthoDB" id="9795746at2"/>
<keyword evidence="2" id="KW-0808">Transferase</keyword>
<dbReference type="GO" id="GO:0047265">
    <property type="term" value="F:poly(glycerol-phosphate) alpha-glucosyltransferase activity"/>
    <property type="evidence" value="ECO:0007669"/>
    <property type="project" value="UniProtKB-EC"/>
</dbReference>
<dbReference type="EC" id="2.4.1.52" evidence="2"/>
<keyword evidence="2" id="KW-0328">Glycosyltransferase</keyword>
<dbReference type="PANTHER" id="PTHR12526">
    <property type="entry name" value="GLYCOSYLTRANSFERASE"/>
    <property type="match status" value="1"/>
</dbReference>
<dbReference type="SUPFAM" id="SSF53756">
    <property type="entry name" value="UDP-Glycosyltransferase/glycogen phosphorylase"/>
    <property type="match status" value="1"/>
</dbReference>
<keyword evidence="3" id="KW-1185">Reference proteome</keyword>
<dbReference type="STRING" id="754476.Q7A_2435"/>
<evidence type="ECO:0000313" key="3">
    <source>
        <dbReference type="Proteomes" id="UP000009144"/>
    </source>
</evidence>
<reference evidence="2 3" key="2">
    <citation type="journal article" date="2013" name="Int. J. Syst. Evol. Microbiol.">
        <title>Methylophaga nitratireducenticrescens sp. nov. and Methylophaga frappieri sp. nov., isolated from the biofilm of the methanol-fed denitrification system treating the seawater at the Montreal Biodome.</title>
        <authorList>
            <person name="Villeneuve C."/>
            <person name="Martineau C."/>
            <person name="Mauffrey F."/>
            <person name="Villemur R."/>
        </authorList>
    </citation>
    <scope>NUCLEOTIDE SEQUENCE [LARGE SCALE GENOMIC DNA]</scope>
    <source>
        <strain evidence="2 3">JAM1</strain>
    </source>
</reference>
<proteinExistence type="predicted"/>
<dbReference type="EMBL" id="CP003390">
    <property type="protein sequence ID" value="AFI85235.1"/>
    <property type="molecule type" value="Genomic_DNA"/>
</dbReference>
<protein>
    <submittedName>
        <fullName evidence="2">Poly(Glycerol-phosphate) alpha-glucosyltransferase</fullName>
        <ecNumber evidence="2">2.4.1.52</ecNumber>
    </submittedName>
</protein>
<dbReference type="HOGENOM" id="CLU_009583_0_1_6"/>
<dbReference type="Proteomes" id="UP000009144">
    <property type="component" value="Chromosome"/>
</dbReference>
<sequence>MKIAQVLASRGDGGLEKHVYELSLALAERGHDITVIADPVFIRKLPTHIQSIAMPSHYSRHDPRLLWALGKSLRQGQFDIVHAQANKAAALINSLRYFFSGQRVATLHNIKRQLGAYRHFNQVITVSKQLAKPFADEKVTIIYNGIQAPLITKALQEKHNALPLLLAVGRLVPAKGFDVLIKAVAALPVTLWIAGDGPEKMHLQSLIDRHSTKANIRLLGARQDIYPLMQQADALIISSQREGFSYVFNEALLTQCRVLATDVPVANEILPEKLIVPTDDPQALSARLQILLADLNQWSALMQKSYSTAEQCMTLTAMTDQTLALYRKLLSS</sequence>
<name>I1XLG6_METNJ</name>
<dbReference type="PATRIC" id="fig|754476.3.peg.2397"/>
<dbReference type="AlphaFoldDB" id="I1XLG6"/>
<dbReference type="CDD" id="cd03811">
    <property type="entry name" value="GT4_GT28_WabH-like"/>
    <property type="match status" value="1"/>
</dbReference>
<dbReference type="Gene3D" id="3.40.50.2000">
    <property type="entry name" value="Glycogen Phosphorylase B"/>
    <property type="match status" value="2"/>
</dbReference>
<reference evidence="2 3" key="1">
    <citation type="journal article" date="2012" name="J. Bacteriol.">
        <title>Complete genome sequences of Methylophaga sp. strain JAM1 and Methylophaga sp. strain JAM7.</title>
        <authorList>
            <person name="Villeneuve C."/>
            <person name="Martineau C."/>
            <person name="Mauffrey F."/>
            <person name="Villemur R."/>
        </authorList>
    </citation>
    <scope>NUCLEOTIDE SEQUENCE [LARGE SCALE GENOMIC DNA]</scope>
    <source>
        <strain evidence="2 3">JAM1</strain>
    </source>
</reference>
<dbReference type="eggNOG" id="COG0438">
    <property type="taxonomic scope" value="Bacteria"/>
</dbReference>